<reference evidence="2" key="1">
    <citation type="submission" date="2021-12" db="EMBL/GenBank/DDBJ databases">
        <title>Convergent genome expansion in fungi linked to evolution of root-endophyte symbiosis.</title>
        <authorList>
            <consortium name="DOE Joint Genome Institute"/>
            <person name="Ke Y.-H."/>
            <person name="Bonito G."/>
            <person name="Liao H.-L."/>
            <person name="Looney B."/>
            <person name="Rojas-Flechas A."/>
            <person name="Nash J."/>
            <person name="Hameed K."/>
            <person name="Schadt C."/>
            <person name="Martin F."/>
            <person name="Crous P.W."/>
            <person name="Miettinen O."/>
            <person name="Magnuson J.K."/>
            <person name="Labbe J."/>
            <person name="Jacobson D."/>
            <person name="Doktycz M.J."/>
            <person name="Veneault-Fourrey C."/>
            <person name="Kuo A."/>
            <person name="Mondo S."/>
            <person name="Calhoun S."/>
            <person name="Riley R."/>
            <person name="Ohm R."/>
            <person name="LaButti K."/>
            <person name="Andreopoulos B."/>
            <person name="Pangilinan J."/>
            <person name="Nolan M."/>
            <person name="Tritt A."/>
            <person name="Clum A."/>
            <person name="Lipzen A."/>
            <person name="Daum C."/>
            <person name="Barry K."/>
            <person name="Grigoriev I.V."/>
            <person name="Vilgalys R."/>
        </authorList>
    </citation>
    <scope>NUCLEOTIDE SEQUENCE</scope>
    <source>
        <strain evidence="2">PMI_201</strain>
    </source>
</reference>
<evidence type="ECO:0000313" key="3">
    <source>
        <dbReference type="Proteomes" id="UP001201262"/>
    </source>
</evidence>
<dbReference type="EMBL" id="JAJTJA010000001">
    <property type="protein sequence ID" value="KAH8705126.1"/>
    <property type="molecule type" value="Genomic_DNA"/>
</dbReference>
<gene>
    <name evidence="2" type="ORF">BGW36DRAFT_366922</name>
</gene>
<name>A0AAD4L1Y0_9EURO</name>
<dbReference type="InterPro" id="IPR000073">
    <property type="entry name" value="AB_hydrolase_1"/>
</dbReference>
<accession>A0AAD4L1Y0</accession>
<sequence length="197" mass="21104">MLLPILDIEKHDVILISHSFSGIPASAAARGLGKADRVAQGKSTSVLGQILIDAVTARGGDGLDLVANFGGQMPPHIRVDEAENLLRCDDPKPPLFIDLPSELADSAVLSCVSRGKTSFTSPCPAASWDTEAFNGRLAYIKTVNDRAVPYEAQSMMLQATGQEWITRDIETGHSPQLAAPEKLADILVELAKRFEAL</sequence>
<dbReference type="Pfam" id="PF12697">
    <property type="entry name" value="Abhydrolase_6"/>
    <property type="match status" value="1"/>
</dbReference>
<comment type="caution">
    <text evidence="2">The sequence shown here is derived from an EMBL/GenBank/DDBJ whole genome shotgun (WGS) entry which is preliminary data.</text>
</comment>
<proteinExistence type="predicted"/>
<evidence type="ECO:0000313" key="2">
    <source>
        <dbReference type="EMBL" id="KAH8705126.1"/>
    </source>
</evidence>
<dbReference type="AlphaFoldDB" id="A0AAD4L1Y0"/>
<organism evidence="2 3">
    <name type="scientific">Talaromyces proteolyticus</name>
    <dbReference type="NCBI Taxonomy" id="1131652"/>
    <lineage>
        <taxon>Eukaryota</taxon>
        <taxon>Fungi</taxon>
        <taxon>Dikarya</taxon>
        <taxon>Ascomycota</taxon>
        <taxon>Pezizomycotina</taxon>
        <taxon>Eurotiomycetes</taxon>
        <taxon>Eurotiomycetidae</taxon>
        <taxon>Eurotiales</taxon>
        <taxon>Trichocomaceae</taxon>
        <taxon>Talaromyces</taxon>
        <taxon>Talaromyces sect. Bacilispori</taxon>
    </lineage>
</organism>
<dbReference type="PANTHER" id="PTHR37017">
    <property type="entry name" value="AB HYDROLASE-1 DOMAIN-CONTAINING PROTEIN-RELATED"/>
    <property type="match status" value="1"/>
</dbReference>
<protein>
    <recommendedName>
        <fullName evidence="1">AB hydrolase-1 domain-containing protein</fullName>
    </recommendedName>
</protein>
<feature type="domain" description="AB hydrolase-1" evidence="1">
    <location>
        <begin position="9"/>
        <end position="185"/>
    </location>
</feature>
<dbReference type="Proteomes" id="UP001201262">
    <property type="component" value="Unassembled WGS sequence"/>
</dbReference>
<dbReference type="SUPFAM" id="SSF53474">
    <property type="entry name" value="alpha/beta-Hydrolases"/>
    <property type="match status" value="1"/>
</dbReference>
<dbReference type="Gene3D" id="3.40.50.1820">
    <property type="entry name" value="alpha/beta hydrolase"/>
    <property type="match status" value="1"/>
</dbReference>
<dbReference type="InterPro" id="IPR029058">
    <property type="entry name" value="AB_hydrolase_fold"/>
</dbReference>
<dbReference type="InterPro" id="IPR052897">
    <property type="entry name" value="Sec-Metab_Biosynth_Hydrolase"/>
</dbReference>
<keyword evidence="3" id="KW-1185">Reference proteome</keyword>
<dbReference type="RefSeq" id="XP_046077747.1">
    <property type="nucleotide sequence ID" value="XM_046214796.1"/>
</dbReference>
<evidence type="ECO:0000259" key="1">
    <source>
        <dbReference type="Pfam" id="PF12697"/>
    </source>
</evidence>
<dbReference type="GeneID" id="70245083"/>
<dbReference type="PANTHER" id="PTHR37017:SF8">
    <property type="entry name" value="AB HYDROLASE-1 DOMAIN-CONTAINING PROTEIN"/>
    <property type="match status" value="1"/>
</dbReference>